<organism evidence="11 12">
    <name type="scientific">Orbilia javanica</name>
    <dbReference type="NCBI Taxonomy" id="47235"/>
    <lineage>
        <taxon>Eukaryota</taxon>
        <taxon>Fungi</taxon>
        <taxon>Dikarya</taxon>
        <taxon>Ascomycota</taxon>
        <taxon>Pezizomycotina</taxon>
        <taxon>Orbiliomycetes</taxon>
        <taxon>Orbiliales</taxon>
        <taxon>Orbiliaceae</taxon>
        <taxon>Orbilia</taxon>
    </lineage>
</organism>
<dbReference type="Pfam" id="PF14558">
    <property type="entry name" value="TRP_N"/>
    <property type="match status" value="1"/>
</dbReference>
<feature type="transmembrane region" description="Helical" evidence="8">
    <location>
        <begin position="439"/>
        <end position="461"/>
    </location>
</feature>
<keyword evidence="4 9" id="KW-0732">Signal</keyword>
<feature type="transmembrane region" description="Helical" evidence="8">
    <location>
        <begin position="407"/>
        <end position="433"/>
    </location>
</feature>
<dbReference type="AlphaFoldDB" id="A0AAN8RI91"/>
<protein>
    <recommendedName>
        <fullName evidence="10">ML-like domain-containing protein</fullName>
    </recommendedName>
</protein>
<feature type="signal peptide" evidence="9">
    <location>
        <begin position="1"/>
        <end position="23"/>
    </location>
</feature>
<evidence type="ECO:0000256" key="3">
    <source>
        <dbReference type="ARBA" id="ARBA00022692"/>
    </source>
</evidence>
<proteinExistence type="inferred from homology"/>
<evidence type="ECO:0000256" key="9">
    <source>
        <dbReference type="SAM" id="SignalP"/>
    </source>
</evidence>
<evidence type="ECO:0000256" key="8">
    <source>
        <dbReference type="SAM" id="Phobius"/>
    </source>
</evidence>
<feature type="transmembrane region" description="Helical" evidence="8">
    <location>
        <begin position="528"/>
        <end position="547"/>
    </location>
</feature>
<feature type="compositionally biased region" description="Pro residues" evidence="7">
    <location>
        <begin position="683"/>
        <end position="693"/>
    </location>
</feature>
<evidence type="ECO:0000256" key="1">
    <source>
        <dbReference type="ARBA" id="ARBA00004141"/>
    </source>
</evidence>
<gene>
    <name evidence="11" type="ORF">TWF718_007229</name>
</gene>
<reference evidence="11 12" key="1">
    <citation type="submission" date="2019-10" db="EMBL/GenBank/DDBJ databases">
        <authorList>
            <person name="Palmer J.M."/>
        </authorList>
    </citation>
    <scope>NUCLEOTIDE SEQUENCE [LARGE SCALE GENOMIC DNA]</scope>
    <source>
        <strain evidence="11 12">TWF718</strain>
    </source>
</reference>
<feature type="transmembrane region" description="Helical" evidence="8">
    <location>
        <begin position="502"/>
        <end position="522"/>
    </location>
</feature>
<evidence type="ECO:0000313" key="11">
    <source>
        <dbReference type="EMBL" id="KAK6345310.1"/>
    </source>
</evidence>
<keyword evidence="12" id="KW-1185">Reference proteome</keyword>
<dbReference type="GO" id="GO:0016020">
    <property type="term" value="C:membrane"/>
    <property type="evidence" value="ECO:0007669"/>
    <property type="project" value="UniProtKB-SubCell"/>
</dbReference>
<accession>A0AAN8RI91</accession>
<dbReference type="EMBL" id="JAVHNR010000004">
    <property type="protein sequence ID" value="KAK6345310.1"/>
    <property type="molecule type" value="Genomic_DNA"/>
</dbReference>
<feature type="domain" description="ML-like" evidence="10">
    <location>
        <begin position="26"/>
        <end position="169"/>
    </location>
</feature>
<dbReference type="PANTHER" id="PTHR31145">
    <property type="entry name" value="INTEGRAL MEMBRANE PROTEIN (AFU_ORTHOLOGUE AFUA_7G01610)"/>
    <property type="match status" value="1"/>
</dbReference>
<feature type="chain" id="PRO_5043049694" description="ML-like domain-containing protein" evidence="9">
    <location>
        <begin position="24"/>
        <end position="800"/>
    </location>
</feature>
<feature type="compositionally biased region" description="Basic and acidic residues" evidence="7">
    <location>
        <begin position="721"/>
        <end position="736"/>
    </location>
</feature>
<dbReference type="GO" id="GO:0009272">
    <property type="term" value="P:fungal-type cell wall biogenesis"/>
    <property type="evidence" value="ECO:0007669"/>
    <property type="project" value="TreeGrafter"/>
</dbReference>
<dbReference type="GO" id="GO:0055085">
    <property type="term" value="P:transmembrane transport"/>
    <property type="evidence" value="ECO:0007669"/>
    <property type="project" value="TreeGrafter"/>
</dbReference>
<dbReference type="InterPro" id="IPR010308">
    <property type="entry name" value="TRP_C"/>
</dbReference>
<dbReference type="Pfam" id="PF06011">
    <property type="entry name" value="TRP"/>
    <property type="match status" value="1"/>
</dbReference>
<feature type="region of interest" description="Disordered" evidence="7">
    <location>
        <begin position="771"/>
        <end position="800"/>
    </location>
</feature>
<evidence type="ECO:0000256" key="4">
    <source>
        <dbReference type="ARBA" id="ARBA00022729"/>
    </source>
</evidence>
<evidence type="ECO:0000256" key="5">
    <source>
        <dbReference type="ARBA" id="ARBA00022989"/>
    </source>
</evidence>
<dbReference type="InterPro" id="IPR040241">
    <property type="entry name" value="TRP_Flc/Pkd2-like"/>
</dbReference>
<feature type="region of interest" description="Disordered" evidence="7">
    <location>
        <begin position="647"/>
        <end position="738"/>
    </location>
</feature>
<comment type="similarity">
    <text evidence="2">Belongs to the transient receptor potential (TRP) ion channel family.</text>
</comment>
<evidence type="ECO:0000259" key="10">
    <source>
        <dbReference type="SMART" id="SM01320"/>
    </source>
</evidence>
<dbReference type="PANTHER" id="PTHR31145:SF5">
    <property type="entry name" value="DUF907 DOMAIN PROTEIN (AFU_ORTHOLOGUE AFUA_2G06100)"/>
    <property type="match status" value="1"/>
</dbReference>
<evidence type="ECO:0000256" key="7">
    <source>
        <dbReference type="SAM" id="MobiDB-lite"/>
    </source>
</evidence>
<dbReference type="InterPro" id="IPR032800">
    <property type="entry name" value="TRP_N"/>
</dbReference>
<dbReference type="SMART" id="SM01320">
    <property type="entry name" value="TRP_N"/>
    <property type="match status" value="1"/>
</dbReference>
<evidence type="ECO:0000313" key="12">
    <source>
        <dbReference type="Proteomes" id="UP001313282"/>
    </source>
</evidence>
<evidence type="ECO:0000256" key="6">
    <source>
        <dbReference type="ARBA" id="ARBA00023136"/>
    </source>
</evidence>
<sequence length="800" mass="87414">MLRLSRVSLFSALALFGALQVQAATDVLSTSGFASCASQDSDIVVRNFMVEYDRSNMTVKFNVAGESKRQQEVTADLVVTAYGTEVYRKSFDPCENGIALLCPIPAGNFSATGKLPIPKEFADQIPAIAFTIPDLDGLAKLELRSKSNGTDGTTLACLQSSVRNGKTAEQPAVTWVTAGIAGAAAILGSVSLIGSAAGLGAGGSSGGSSGPSPNIVDVVLWFQFVSTNGMLSVNYPPVYRAFTKNFAWSTGLIPWNDMQRSIDQFRAKTGGNITKSSYDVLKNTTLVYSSDVSTSSVKKRAVDLWGSLLKRAPLDLETSVNGTTLGSSSANTDDEDSGLMKQVKGIEAYVETLSIPNTNTFMTVLLIFLIVLAGVAVLILLFKVILELYCLCGKLNKPLASFRKRYWTFLLGTMVRIILLMYGIWVIYCLYQFKRGDSWAASLLAGLTLAIFTAVLGYFVYRVTKLAKEAKKLEAQGGDKLLEDKGNLRKYGLFYDQYKSTFWWMFIPFIVYLFAKGAIISLGSGNGLIQSSGQLACELILFAFLVIGRPFNSKAGNVINIFIAVVRIISVACVLIFTEQLRISQTTTTVTGVVLIVVQSLLTGLLAILIAVNAIVICCKTNHYTKSRHNREKLAEEAKIRDALNPHDRRTSIMGPNAFGYGDSKGRYQPTPTRDEFHLDEMYPPPRGTYMPPPHDRDGSPVPHPHPYGRDGSPVPHPHPYGRDGHERSFSNERPSDYVNNSRQSLIGSAAPMSQQPMDYVNNSRQSLIGNAAPMSQHPTHDNRFPPTSYDEYRGGPTRW</sequence>
<feature type="transmembrane region" description="Helical" evidence="8">
    <location>
        <begin position="559"/>
        <end position="578"/>
    </location>
</feature>
<keyword evidence="5 8" id="KW-1133">Transmembrane helix</keyword>
<name>A0AAN8RI91_9PEZI</name>
<comment type="caution">
    <text evidence="11">The sequence shown here is derived from an EMBL/GenBank/DDBJ whole genome shotgun (WGS) entry which is preliminary data.</text>
</comment>
<feature type="transmembrane region" description="Helical" evidence="8">
    <location>
        <begin position="590"/>
        <end position="619"/>
    </location>
</feature>
<evidence type="ECO:0000256" key="2">
    <source>
        <dbReference type="ARBA" id="ARBA00010642"/>
    </source>
</evidence>
<comment type="subcellular location">
    <subcellularLocation>
        <location evidence="1">Membrane</location>
        <topology evidence="1">Multi-pass membrane protein</topology>
    </subcellularLocation>
</comment>
<keyword evidence="6 8" id="KW-0472">Membrane</keyword>
<feature type="transmembrane region" description="Helical" evidence="8">
    <location>
        <begin position="361"/>
        <end position="386"/>
    </location>
</feature>
<dbReference type="Proteomes" id="UP001313282">
    <property type="component" value="Unassembled WGS sequence"/>
</dbReference>
<keyword evidence="3 8" id="KW-0812">Transmembrane</keyword>